<evidence type="ECO:0000256" key="4">
    <source>
        <dbReference type="ARBA" id="ARBA00022692"/>
    </source>
</evidence>
<feature type="transmembrane region" description="Helical" evidence="13">
    <location>
        <begin position="6"/>
        <end position="27"/>
    </location>
</feature>
<organism evidence="15 16">
    <name type="scientific">Azospirillum lipoferum (strain 4B)</name>
    <dbReference type="NCBI Taxonomy" id="862719"/>
    <lineage>
        <taxon>Bacteria</taxon>
        <taxon>Pseudomonadati</taxon>
        <taxon>Pseudomonadota</taxon>
        <taxon>Alphaproteobacteria</taxon>
        <taxon>Rhodospirillales</taxon>
        <taxon>Azospirillaceae</taxon>
        <taxon>Azospirillum</taxon>
    </lineage>
</organism>
<keyword evidence="4 13" id="KW-0812">Transmembrane</keyword>
<dbReference type="GO" id="GO:0046933">
    <property type="term" value="F:proton-transporting ATP synthase activity, rotational mechanism"/>
    <property type="evidence" value="ECO:0007669"/>
    <property type="project" value="UniProtKB-UniRule"/>
</dbReference>
<keyword evidence="15" id="KW-0614">Plasmid</keyword>
<dbReference type="RefSeq" id="WP_014249775.1">
    <property type="nucleotide sequence ID" value="NC_016623.1"/>
</dbReference>
<dbReference type="EMBL" id="FQ311871">
    <property type="protein sequence ID" value="CBS90338.1"/>
    <property type="molecule type" value="Genomic_DNA"/>
</dbReference>
<keyword evidence="9 13" id="KW-0066">ATP synthesis</keyword>
<dbReference type="KEGG" id="ali:AZOLI_p30523"/>
<comment type="similarity">
    <text evidence="1 13">Belongs to the ATPase B chain family.</text>
</comment>
<dbReference type="PANTHER" id="PTHR33445">
    <property type="entry name" value="ATP SYNTHASE SUBUNIT B', CHLOROPLASTIC"/>
    <property type="match status" value="1"/>
</dbReference>
<keyword evidence="8 13" id="KW-0472">Membrane</keyword>
<protein>
    <recommendedName>
        <fullName evidence="13">ATP synthase subunit b</fullName>
    </recommendedName>
    <alternativeName>
        <fullName evidence="13">ATP synthase F(0) sector subunit b</fullName>
    </alternativeName>
    <alternativeName>
        <fullName evidence="13">ATPase subunit I</fullName>
    </alternativeName>
    <alternativeName>
        <fullName evidence="13">F-type ATPase subunit b</fullName>
        <shortName evidence="13">F-ATPase subunit b</shortName>
    </alternativeName>
</protein>
<keyword evidence="13" id="KW-0997">Cell inner membrane</keyword>
<dbReference type="InterPro" id="IPR002146">
    <property type="entry name" value="ATP_synth_b/b'su_bac/chlpt"/>
</dbReference>
<evidence type="ECO:0000256" key="9">
    <source>
        <dbReference type="ARBA" id="ARBA00023310"/>
    </source>
</evidence>
<evidence type="ECO:0000256" key="2">
    <source>
        <dbReference type="ARBA" id="ARBA00022448"/>
    </source>
</evidence>
<comment type="function">
    <text evidence="10 13">F(1)F(0) ATP synthase produces ATP from ADP in the presence of a proton or sodium gradient. F-type ATPases consist of two structural domains, F(1) containing the extramembraneous catalytic core and F(0) containing the membrane proton channel, linked together by a central stalk and a peripheral stalk. During catalysis, ATP synthesis in the catalytic domain of F(1) is coupled via a rotary mechanism of the central stalk subunits to proton translocation.</text>
</comment>
<accession>G7ZFJ7</accession>
<keyword evidence="6 13" id="KW-1133">Transmembrane helix</keyword>
<dbReference type="AlphaFoldDB" id="G7ZFJ7"/>
<keyword evidence="16" id="KW-1185">Reference proteome</keyword>
<dbReference type="Pfam" id="PF00430">
    <property type="entry name" value="ATP-synt_B"/>
    <property type="match status" value="1"/>
</dbReference>
<evidence type="ECO:0000256" key="1">
    <source>
        <dbReference type="ARBA" id="ARBA00005513"/>
    </source>
</evidence>
<comment type="subcellular location">
    <subcellularLocation>
        <location evidence="13">Cell inner membrane</location>
        <topology evidence="13">Single-pass membrane protein</topology>
    </subcellularLocation>
    <subcellularLocation>
        <location evidence="12">Endomembrane system</location>
        <topology evidence="12">Single-pass membrane protein</topology>
    </subcellularLocation>
</comment>
<dbReference type="CDD" id="cd06503">
    <property type="entry name" value="ATP-synt_Fo_b"/>
    <property type="match status" value="1"/>
</dbReference>
<dbReference type="OrthoDB" id="466272at2"/>
<feature type="coiled-coil region" evidence="14">
    <location>
        <begin position="96"/>
        <end position="123"/>
    </location>
</feature>
<proteinExistence type="inferred from homology"/>
<dbReference type="PANTHER" id="PTHR33445:SF2">
    <property type="entry name" value="ATP SYNTHASE SUBUNIT B', CHLOROPLASTIC"/>
    <property type="match status" value="1"/>
</dbReference>
<dbReference type="InterPro" id="IPR050059">
    <property type="entry name" value="ATP_synthase_B_chain"/>
</dbReference>
<dbReference type="GO" id="GO:0005886">
    <property type="term" value="C:plasma membrane"/>
    <property type="evidence" value="ECO:0007669"/>
    <property type="project" value="UniProtKB-SubCell"/>
</dbReference>
<comment type="subunit">
    <text evidence="13">F-type ATPases have 2 components, F(1) - the catalytic core - and F(0) - the membrane proton channel. F(1) has five subunits: alpha(3), beta(3), gamma(1), delta(1), epsilon(1). F(0) has three main subunits: a(1), b(2) and c(10-14). The alpha and beta chains form an alternating ring which encloses part of the gamma chain. F(1) is attached to F(0) by a central stalk formed by the gamma and epsilon chains, while a peripheral stalk is formed by the delta and b chains.</text>
</comment>
<dbReference type="GO" id="GO:0045259">
    <property type="term" value="C:proton-transporting ATP synthase complex"/>
    <property type="evidence" value="ECO:0007669"/>
    <property type="project" value="UniProtKB-KW"/>
</dbReference>
<dbReference type="Pfam" id="PF00213">
    <property type="entry name" value="OSCP"/>
    <property type="match status" value="1"/>
</dbReference>
<keyword evidence="2 13" id="KW-0813">Transport</keyword>
<sequence length="259" mass="28170">MHIDGWTILLQAVNFLILVWLLHRFLYRPVLAVIAERQAATERVRTEAEAARQATEAASRSLEDQRATLPAERDRLIAAARAEAEAERAALLDRARTEADHALEEARARLAEERAQALGALQRHAADLGTRLATRLLRDAPARSLTLPLLEEACAAVEALDASQRHALADGAGSAPVPVRLAAAGPLSDEDAAHARDRLAAAFDRPVALELTEDPSLIAGVELHFAHSVVRRSWKQTLAEAKEEMTRHDSARTDADPVA</sequence>
<dbReference type="GO" id="GO:0012505">
    <property type="term" value="C:endomembrane system"/>
    <property type="evidence" value="ECO:0007669"/>
    <property type="project" value="UniProtKB-SubCell"/>
</dbReference>
<evidence type="ECO:0000256" key="3">
    <source>
        <dbReference type="ARBA" id="ARBA00022547"/>
    </source>
</evidence>
<geneLocation type="plasmid" evidence="15 16">
    <name>AZO_p3</name>
</geneLocation>
<evidence type="ECO:0000256" key="10">
    <source>
        <dbReference type="ARBA" id="ARBA00025198"/>
    </source>
</evidence>
<evidence type="ECO:0000313" key="16">
    <source>
        <dbReference type="Proteomes" id="UP000005667"/>
    </source>
</evidence>
<evidence type="ECO:0000256" key="8">
    <source>
        <dbReference type="ARBA" id="ARBA00023136"/>
    </source>
</evidence>
<dbReference type="GO" id="GO:0046961">
    <property type="term" value="F:proton-transporting ATPase activity, rotational mechanism"/>
    <property type="evidence" value="ECO:0007669"/>
    <property type="project" value="TreeGrafter"/>
</dbReference>
<comment type="function">
    <text evidence="11">Component of the F(0) channel, it forms part of the peripheral stalk, linking F(1) to F(0). The b'-subunit is a diverged and duplicated form of b found in plants and photosynthetic bacteria.</text>
</comment>
<keyword evidence="7 13" id="KW-0406">Ion transport</keyword>
<dbReference type="HOGENOM" id="CLU_070737_0_0_5"/>
<evidence type="ECO:0000256" key="12">
    <source>
        <dbReference type="ARBA" id="ARBA00037847"/>
    </source>
</evidence>
<evidence type="ECO:0000256" key="7">
    <source>
        <dbReference type="ARBA" id="ARBA00023065"/>
    </source>
</evidence>
<evidence type="ECO:0000256" key="11">
    <source>
        <dbReference type="ARBA" id="ARBA00025614"/>
    </source>
</evidence>
<evidence type="ECO:0000256" key="13">
    <source>
        <dbReference type="HAMAP-Rule" id="MF_01398"/>
    </source>
</evidence>
<gene>
    <name evidence="15" type="primary">atpF2</name>
    <name evidence="13" type="synonym">atpF</name>
    <name evidence="15" type="ordered locus">AZOLI_p30523</name>
</gene>
<keyword evidence="3 13" id="KW-0138">CF(0)</keyword>
<evidence type="ECO:0000256" key="14">
    <source>
        <dbReference type="SAM" id="Coils"/>
    </source>
</evidence>
<dbReference type="InterPro" id="IPR000711">
    <property type="entry name" value="ATPase_OSCP/dsu"/>
</dbReference>
<keyword evidence="13" id="KW-1003">Cell membrane</keyword>
<evidence type="ECO:0000256" key="6">
    <source>
        <dbReference type="ARBA" id="ARBA00022989"/>
    </source>
</evidence>
<evidence type="ECO:0000256" key="5">
    <source>
        <dbReference type="ARBA" id="ARBA00022781"/>
    </source>
</evidence>
<dbReference type="Proteomes" id="UP000005667">
    <property type="component" value="Plasmid AZO_p3"/>
</dbReference>
<keyword evidence="14" id="KW-0175">Coiled coil</keyword>
<keyword evidence="5 13" id="KW-0375">Hydrogen ion transport</keyword>
<reference evidence="16" key="1">
    <citation type="journal article" date="2011" name="PLoS Genet.">
        <title>Azospirillum genomes reveal transition of bacteria from aquatic to terrestrial environments.</title>
        <authorList>
            <person name="Wisniewski-Dye F."/>
            <person name="Borziak K."/>
            <person name="Khalsa-Moyers G."/>
            <person name="Alexandre G."/>
            <person name="Sukharnikov L.O."/>
            <person name="Wuichet K."/>
            <person name="Hurst G.B."/>
            <person name="McDonald W.H."/>
            <person name="Robertson J.S."/>
            <person name="Barbe V."/>
            <person name="Calteau A."/>
            <person name="Rouy Z."/>
            <person name="Mangenot S."/>
            <person name="Prigent-Combaret C."/>
            <person name="Normand P."/>
            <person name="Boyer M."/>
            <person name="Siguier P."/>
            <person name="Dessaux Y."/>
            <person name="Elmerich C."/>
            <person name="Condemine G."/>
            <person name="Krishnen G."/>
            <person name="Kennedy I."/>
            <person name="Paterson A.H."/>
            <person name="Gonzalez V."/>
            <person name="Mavingui P."/>
            <person name="Zhulin I.B."/>
        </authorList>
    </citation>
    <scope>NUCLEOTIDE SEQUENCE [LARGE SCALE GENOMIC DNA]</scope>
    <source>
        <strain evidence="16">4B</strain>
    </source>
</reference>
<evidence type="ECO:0000313" key="15">
    <source>
        <dbReference type="EMBL" id="CBS90338.1"/>
    </source>
</evidence>
<dbReference type="HAMAP" id="MF_01398">
    <property type="entry name" value="ATP_synth_b_bprime"/>
    <property type="match status" value="1"/>
</dbReference>
<name>G7ZFJ7_AZOL4</name>